<feature type="compositionally biased region" description="Polar residues" evidence="1">
    <location>
        <begin position="855"/>
        <end position="865"/>
    </location>
</feature>
<evidence type="ECO:0000313" key="3">
    <source>
        <dbReference type="Proteomes" id="UP000309340"/>
    </source>
</evidence>
<feature type="region of interest" description="Disordered" evidence="1">
    <location>
        <begin position="332"/>
        <end position="555"/>
    </location>
</feature>
<evidence type="ECO:0000256" key="1">
    <source>
        <dbReference type="SAM" id="MobiDB-lite"/>
    </source>
</evidence>
<feature type="region of interest" description="Disordered" evidence="1">
    <location>
        <begin position="688"/>
        <end position="740"/>
    </location>
</feature>
<keyword evidence="3" id="KW-1185">Reference proteome</keyword>
<feature type="region of interest" description="Disordered" evidence="1">
    <location>
        <begin position="199"/>
        <end position="242"/>
    </location>
</feature>
<proteinExistence type="predicted"/>
<dbReference type="STRING" id="329884.A0A4U0Y4B0"/>
<feature type="compositionally biased region" description="Low complexity" evidence="1">
    <location>
        <begin position="794"/>
        <end position="803"/>
    </location>
</feature>
<feature type="compositionally biased region" description="Polar residues" evidence="1">
    <location>
        <begin position="266"/>
        <end position="278"/>
    </location>
</feature>
<comment type="caution">
    <text evidence="2">The sequence shown here is derived from an EMBL/GenBank/DDBJ whole genome shotgun (WGS) entry which is preliminary data.</text>
</comment>
<sequence>MIKTHKPRGHFWSCPSLFQQSKEIRNLSFDDFTPPTARVIAPDSDDELQPRQRAAKRRRVEKLADEFLSGQPLVISCVRPHPSTLKGAVEGNERARTAARYALPVAELPDDDGELWADIDDLFDSPMEGANAPEASKQSKAQQKAVTTTVETMTEDQASSACKQVRHVKAVKISLDPSSGAVKQAAALRARRLQRAATGALRLPEGASSDVINESDNTEPHSEPSTTARSRQTSGRKSRGTEWLLRRQTTLYELSADESLDELNRSGLNTPSRPSQIPVQVRLSDESGPELAAEGASPDSSAGDTCTAAKIAEAPERPRGRISLGAYQEDWDISAGAPDRKIHDANDAPEDEASLIRGSYRTAPEISRIESGPETAVPQEAPEGNSQIQLLRRQGIHVAPPRTWTSTNERSPSKPSSSPVKDVELEKPPQESAPQAVKPQKGKRAKSAGSWTVQPAEAESRRRSAPTATQDPEILPPDEHYDGGPMKGYTVAQTKETDGTPFMFRKRTASRAGGMGSRESTVATRSRKQRRPMGFLSSEDGPLKKSGSMGADAQPVSAEAPILDVSFGNDSFAPKLNLALTDEHLNAVLPGEPKSACRSSVIKRAIRRELEDSGAQISRVDGEPASSQVEVLAEARALSFSALNNPPVGSHGGDVENDDSQEPATEVAQTQWPGTQALLHQAHADFFQSPEKQSNPHGHDAPSMLESSKADADPAPPSAHREPLRVLSQEAAPPLPSTQAMVEAWSPWSAVKKPKGITARVATPSPTILNARKPSTLASRSVVVSDDDRRRSSLRFSTSTTESPSMQLPFSVTKAACQETELKQSVSFSPLTRDSPSTHLPVSVSEGAAQDHKTLPSSADRTATPRSILRRIRGSQQSIPEGEMSLAWDPTIVMLASAPAVLDASTESDGGAFASSVQYAQRPLFRDDSNVEETVDELTLTVLGLGEFEGLS</sequence>
<organism evidence="2 3">
    <name type="scientific">Friedmanniomyces simplex</name>
    <dbReference type="NCBI Taxonomy" id="329884"/>
    <lineage>
        <taxon>Eukaryota</taxon>
        <taxon>Fungi</taxon>
        <taxon>Dikarya</taxon>
        <taxon>Ascomycota</taxon>
        <taxon>Pezizomycotina</taxon>
        <taxon>Dothideomycetes</taxon>
        <taxon>Dothideomycetidae</taxon>
        <taxon>Mycosphaerellales</taxon>
        <taxon>Teratosphaeriaceae</taxon>
        <taxon>Friedmanniomyces</taxon>
    </lineage>
</organism>
<dbReference type="OrthoDB" id="5419922at2759"/>
<protein>
    <submittedName>
        <fullName evidence="2">Uncharacterized protein</fullName>
    </submittedName>
</protein>
<dbReference type="EMBL" id="NAJQ01000005">
    <property type="protein sequence ID" value="TKA83666.1"/>
    <property type="molecule type" value="Genomic_DNA"/>
</dbReference>
<evidence type="ECO:0000313" key="2">
    <source>
        <dbReference type="EMBL" id="TKA83666.1"/>
    </source>
</evidence>
<feature type="region of interest" description="Disordered" evidence="1">
    <location>
        <begin position="642"/>
        <end position="674"/>
    </location>
</feature>
<name>A0A4U0Y4B0_9PEZI</name>
<dbReference type="AlphaFoldDB" id="A0A4U0Y4B0"/>
<dbReference type="Proteomes" id="UP000309340">
    <property type="component" value="Unassembled WGS sequence"/>
</dbReference>
<feature type="region of interest" description="Disordered" evidence="1">
    <location>
        <begin position="825"/>
        <end position="866"/>
    </location>
</feature>
<feature type="region of interest" description="Disordered" evidence="1">
    <location>
        <begin position="776"/>
        <end position="806"/>
    </location>
</feature>
<feature type="region of interest" description="Disordered" evidence="1">
    <location>
        <begin position="263"/>
        <end position="304"/>
    </location>
</feature>
<feature type="compositionally biased region" description="Polar residues" evidence="1">
    <location>
        <begin position="825"/>
        <end position="840"/>
    </location>
</feature>
<gene>
    <name evidence="2" type="ORF">B0A55_00465</name>
</gene>
<feature type="region of interest" description="Disordered" evidence="1">
    <location>
        <begin position="610"/>
        <end position="629"/>
    </location>
</feature>
<accession>A0A4U0Y4B0</accession>
<reference evidence="2 3" key="1">
    <citation type="submission" date="2017-03" db="EMBL/GenBank/DDBJ databases">
        <title>Genomes of endolithic fungi from Antarctica.</title>
        <authorList>
            <person name="Coleine C."/>
            <person name="Masonjones S."/>
            <person name="Stajich J.E."/>
        </authorList>
    </citation>
    <scope>NUCLEOTIDE SEQUENCE [LARGE SCALE GENOMIC DNA]</scope>
    <source>
        <strain evidence="2 3">CCFEE 5184</strain>
    </source>
</reference>
<feature type="compositionally biased region" description="Polar residues" evidence="1">
    <location>
        <begin position="223"/>
        <end position="235"/>
    </location>
</feature>